<keyword evidence="1" id="KW-1133">Transmembrane helix</keyword>
<evidence type="ECO:0000256" key="1">
    <source>
        <dbReference type="SAM" id="Phobius"/>
    </source>
</evidence>
<evidence type="ECO:0000313" key="3">
    <source>
        <dbReference type="Proteomes" id="UP000662088"/>
    </source>
</evidence>
<evidence type="ECO:0008006" key="4">
    <source>
        <dbReference type="Google" id="ProtNLM"/>
    </source>
</evidence>
<dbReference type="AlphaFoldDB" id="A0A8I0AEW0"/>
<dbReference type="EMBL" id="JACOOQ010000016">
    <property type="protein sequence ID" value="MBC5640728.1"/>
    <property type="molecule type" value="Genomic_DNA"/>
</dbReference>
<gene>
    <name evidence="2" type="ORF">H8R92_09910</name>
</gene>
<dbReference type="Proteomes" id="UP000662088">
    <property type="component" value="Unassembled WGS sequence"/>
</dbReference>
<reference evidence="2" key="1">
    <citation type="submission" date="2020-08" db="EMBL/GenBank/DDBJ databases">
        <title>Genome public.</title>
        <authorList>
            <person name="Liu C."/>
            <person name="Sun Q."/>
        </authorList>
    </citation>
    <scope>NUCLEOTIDE SEQUENCE</scope>
    <source>
        <strain evidence="2">NSJ-42</strain>
    </source>
</reference>
<dbReference type="InterPro" id="IPR006485">
    <property type="entry name" value="Phage-like_holin"/>
</dbReference>
<comment type="caution">
    <text evidence="2">The sequence shown here is derived from an EMBL/GenBank/DDBJ whole genome shotgun (WGS) entry which is preliminary data.</text>
</comment>
<keyword evidence="1" id="KW-0812">Transmembrane</keyword>
<name>A0A8I0AEW0_9CLOT</name>
<keyword evidence="3" id="KW-1185">Reference proteome</keyword>
<feature type="transmembrane region" description="Helical" evidence="1">
    <location>
        <begin position="39"/>
        <end position="57"/>
    </location>
</feature>
<accession>A0A8I0AEW0</accession>
<keyword evidence="1" id="KW-0472">Membrane</keyword>
<protein>
    <recommendedName>
        <fullName evidence="4">Phage holin</fullName>
    </recommendedName>
</protein>
<dbReference type="RefSeq" id="WP_022212476.1">
    <property type="nucleotide sequence ID" value="NZ_JACOOQ010000016.1"/>
</dbReference>
<evidence type="ECO:0000313" key="2">
    <source>
        <dbReference type="EMBL" id="MBC5640728.1"/>
    </source>
</evidence>
<proteinExistence type="predicted"/>
<sequence length="86" mass="9372">MSVWKSILSRLNNRGTIVALAALIVSLLCQFGLDINSDKVMGIIESICSILLLLGLLNDPTENVKAYIPGVSDKLADKIKEESKKE</sequence>
<feature type="transmembrane region" description="Helical" evidence="1">
    <location>
        <begin position="12"/>
        <end position="33"/>
    </location>
</feature>
<organism evidence="2 3">
    <name type="scientific">Clostridium lentum</name>
    <dbReference type="NCBI Taxonomy" id="2763037"/>
    <lineage>
        <taxon>Bacteria</taxon>
        <taxon>Bacillati</taxon>
        <taxon>Bacillota</taxon>
        <taxon>Clostridia</taxon>
        <taxon>Eubacteriales</taxon>
        <taxon>Clostridiaceae</taxon>
        <taxon>Clostridium</taxon>
    </lineage>
</organism>
<dbReference type="Pfam" id="PF04531">
    <property type="entry name" value="Phage_holin_1"/>
    <property type="match status" value="1"/>
</dbReference>